<keyword evidence="5" id="KW-1185">Reference proteome</keyword>
<dbReference type="Pfam" id="PF02470">
    <property type="entry name" value="MlaD"/>
    <property type="match status" value="1"/>
</dbReference>
<dbReference type="OrthoDB" id="9808689at2"/>
<keyword evidence="2" id="KW-0812">Transmembrane</keyword>
<dbReference type="Proteomes" id="UP000004291">
    <property type="component" value="Chromosome"/>
</dbReference>
<feature type="transmembrane region" description="Helical" evidence="2">
    <location>
        <begin position="7"/>
        <end position="29"/>
    </location>
</feature>
<evidence type="ECO:0000256" key="1">
    <source>
        <dbReference type="SAM" id="Coils"/>
    </source>
</evidence>
<evidence type="ECO:0000313" key="5">
    <source>
        <dbReference type="Proteomes" id="UP000004291"/>
    </source>
</evidence>
<keyword evidence="2" id="KW-1133">Transmembrane helix</keyword>
<feature type="coiled-coil region" evidence="1">
    <location>
        <begin position="373"/>
        <end position="436"/>
    </location>
</feature>
<accession>A9D6I2</accession>
<dbReference type="PANTHER" id="PTHR36698">
    <property type="entry name" value="BLL5892 PROTEIN"/>
    <property type="match status" value="1"/>
</dbReference>
<sequence>METRANYAIVGFFTVLVMVSAFGFVYWMARYGGTGDTTQLVVRIPGSANGLSVGSPVHFNGIPYGVVRRLNIDPNSPNFVIADTVVRSDAPIYTDTRAALEIQGLTGSAYIELQGGTPSNPNILDQAISDSGVAVIEADPSGVTNLLATADEILTRVNRVIGEVEGFVEEARSPLTGTLRNAESFSAALSDNADGIDEFLKSVSALSGTVQSLSVKLEGTLGSAERLINAVDPDQVRNIVSSVDKVTGDLAASSGDIIKTLESLRGTAQSLEQFVTDAGASLDKVDAVIASVDPAKVGEVMDNITVASADARQTLADARGVAETFGARKEDFDLIITDVKEMSGRLNAASERVDGVLAKLDGFLGEGDASSLIADAEETLKSFREVANSLNARIGPIADNLQRFSGSGLRDVEALVNDARRSIQRIEQSITSIERDPQRLLFGGETVKQYDGRTRR</sequence>
<reference evidence="4 5" key="2">
    <citation type="submission" date="2012-06" db="EMBL/GenBank/DDBJ databases">
        <authorList>
            <person name="Fiebig A."/>
        </authorList>
    </citation>
    <scope>NUCLEOTIDE SEQUENCE [LARGE SCALE GENOMIC DNA]</scope>
    <source>
        <strain evidence="4 5">DFL-43</strain>
    </source>
</reference>
<protein>
    <submittedName>
        <fullName evidence="4">ABC-type transport system, periplasmic component</fullName>
    </submittedName>
</protein>
<dbReference type="HOGENOM" id="CLU_013850_3_0_5"/>
<gene>
    <name evidence="4" type="ORF">HPDFL43_09752</name>
</gene>
<keyword evidence="1" id="KW-0175">Coiled coil</keyword>
<feature type="domain" description="Mce/MlaD" evidence="3">
    <location>
        <begin position="47"/>
        <end position="116"/>
    </location>
</feature>
<dbReference type="eggNOG" id="COG1463">
    <property type="taxonomic scope" value="Bacteria"/>
</dbReference>
<comment type="caution">
    <text evidence="4">The sequence shown here is derived from an EMBL/GenBank/DDBJ whole genome shotgun (WGS) entry which is preliminary data.</text>
</comment>
<dbReference type="InterPro" id="IPR003399">
    <property type="entry name" value="Mce/MlaD"/>
</dbReference>
<dbReference type="PANTHER" id="PTHR36698:SF2">
    <property type="entry name" value="MCE_MLAD DOMAIN-CONTAINING PROTEIN"/>
    <property type="match status" value="1"/>
</dbReference>
<proteinExistence type="predicted"/>
<keyword evidence="2" id="KW-0472">Membrane</keyword>
<name>A9D6I2_HOEPD</name>
<dbReference type="AlphaFoldDB" id="A9D6I2"/>
<reference evidence="4 5" key="1">
    <citation type="submission" date="2007-10" db="EMBL/GenBank/DDBJ databases">
        <authorList>
            <person name="Wagner-Dobler I."/>
            <person name="Ferriera S."/>
            <person name="Johnson J."/>
            <person name="Kravitz S."/>
            <person name="Beeson K."/>
            <person name="Sutton G."/>
            <person name="Rogers Y.-H."/>
            <person name="Friedman R."/>
            <person name="Frazier M."/>
            <person name="Venter J.C."/>
        </authorList>
    </citation>
    <scope>NUCLEOTIDE SEQUENCE [LARGE SCALE GENOMIC DNA]</scope>
    <source>
        <strain evidence="4 5">DFL-43</strain>
    </source>
</reference>
<evidence type="ECO:0000313" key="4">
    <source>
        <dbReference type="EMBL" id="EDQ33511.1"/>
    </source>
</evidence>
<evidence type="ECO:0000259" key="3">
    <source>
        <dbReference type="Pfam" id="PF02470"/>
    </source>
</evidence>
<dbReference type="EMBL" id="ABIA03000002">
    <property type="protein sequence ID" value="EDQ33511.1"/>
    <property type="molecule type" value="Genomic_DNA"/>
</dbReference>
<dbReference type="RefSeq" id="WP_007197726.1">
    <property type="nucleotide sequence ID" value="NZ_CM002917.1"/>
</dbReference>
<evidence type="ECO:0000256" key="2">
    <source>
        <dbReference type="SAM" id="Phobius"/>
    </source>
</evidence>
<dbReference type="STRING" id="411684.HPDFL43_09752"/>
<organism evidence="4 5">
    <name type="scientific">Hoeflea phototrophica (strain DSM 17068 / NCIMB 14078 / DFL-43)</name>
    <dbReference type="NCBI Taxonomy" id="411684"/>
    <lineage>
        <taxon>Bacteria</taxon>
        <taxon>Pseudomonadati</taxon>
        <taxon>Pseudomonadota</taxon>
        <taxon>Alphaproteobacteria</taxon>
        <taxon>Hyphomicrobiales</taxon>
        <taxon>Rhizobiaceae</taxon>
        <taxon>Hoeflea</taxon>
    </lineage>
</organism>